<dbReference type="Proteomes" id="UP000504633">
    <property type="component" value="Unplaced"/>
</dbReference>
<proteinExistence type="predicted"/>
<dbReference type="OrthoDB" id="7855103at2759"/>
<protein>
    <submittedName>
        <fullName evidence="3">Uncharacterized protein LOC111600766</fullName>
    </submittedName>
</protein>
<keyword evidence="2" id="KW-1185">Reference proteome</keyword>
<gene>
    <name evidence="3" type="primary">LOC111600766</name>
</gene>
<dbReference type="OMA" id="FRAYIAM"/>
<keyword evidence="1" id="KW-0732">Signal</keyword>
<sequence length="76" mass="8888">MWQLHRHWLLVALAALLCFSWSHRAAAEHEEELEDKPYVNYNILFRAYIAMGDALFGNWAPADYAQELQLLRAAQE</sequence>
<organism evidence="2 3">
    <name type="scientific">Drosophila hydei</name>
    <name type="common">Fruit fly</name>
    <dbReference type="NCBI Taxonomy" id="7224"/>
    <lineage>
        <taxon>Eukaryota</taxon>
        <taxon>Metazoa</taxon>
        <taxon>Ecdysozoa</taxon>
        <taxon>Arthropoda</taxon>
        <taxon>Hexapoda</taxon>
        <taxon>Insecta</taxon>
        <taxon>Pterygota</taxon>
        <taxon>Neoptera</taxon>
        <taxon>Endopterygota</taxon>
        <taxon>Diptera</taxon>
        <taxon>Brachycera</taxon>
        <taxon>Muscomorpha</taxon>
        <taxon>Ephydroidea</taxon>
        <taxon>Drosophilidae</taxon>
        <taxon>Drosophila</taxon>
    </lineage>
</organism>
<reference evidence="3" key="1">
    <citation type="submission" date="2025-08" db="UniProtKB">
        <authorList>
            <consortium name="RefSeq"/>
        </authorList>
    </citation>
    <scope>IDENTIFICATION</scope>
    <source>
        <strain evidence="3">15085-1641.00</strain>
        <tissue evidence="3">Whole body</tissue>
    </source>
</reference>
<dbReference type="AlphaFoldDB" id="A0A6J1LZF8"/>
<accession>A0A6J1LZF8</accession>
<dbReference type="RefSeq" id="XP_023172813.2">
    <property type="nucleotide sequence ID" value="XM_023317045.2"/>
</dbReference>
<dbReference type="GeneID" id="111600766"/>
<feature type="chain" id="PRO_5026702059" evidence="1">
    <location>
        <begin position="28"/>
        <end position="76"/>
    </location>
</feature>
<evidence type="ECO:0000256" key="1">
    <source>
        <dbReference type="SAM" id="SignalP"/>
    </source>
</evidence>
<evidence type="ECO:0000313" key="3">
    <source>
        <dbReference type="RefSeq" id="XP_023172813.2"/>
    </source>
</evidence>
<dbReference type="KEGG" id="dhe:111600766"/>
<name>A0A6J1LZF8_DROHY</name>
<feature type="signal peptide" evidence="1">
    <location>
        <begin position="1"/>
        <end position="27"/>
    </location>
</feature>
<evidence type="ECO:0000313" key="2">
    <source>
        <dbReference type="Proteomes" id="UP000504633"/>
    </source>
</evidence>